<evidence type="ECO:0000256" key="2">
    <source>
        <dbReference type="ARBA" id="ARBA00023186"/>
    </source>
</evidence>
<reference evidence="7" key="1">
    <citation type="journal article" date="2018" name="Nat. Microbiol.">
        <title>Leveraging single-cell genomics to expand the fungal tree of life.</title>
        <authorList>
            <person name="Ahrendt S.R."/>
            <person name="Quandt C.A."/>
            <person name="Ciobanu D."/>
            <person name="Clum A."/>
            <person name="Salamov A."/>
            <person name="Andreopoulos B."/>
            <person name="Cheng J.F."/>
            <person name="Woyke T."/>
            <person name="Pelin A."/>
            <person name="Henrissat B."/>
            <person name="Reynolds N.K."/>
            <person name="Benny G.L."/>
            <person name="Smith M.E."/>
            <person name="James T.Y."/>
            <person name="Grigoriev I.V."/>
        </authorList>
    </citation>
    <scope>NUCLEOTIDE SEQUENCE [LARGE SCALE GENOMIC DNA]</scope>
    <source>
        <strain evidence="7">RSA 1356</strain>
    </source>
</reference>
<evidence type="ECO:0000256" key="1">
    <source>
        <dbReference type="ARBA" id="ARBA00008045"/>
    </source>
</evidence>
<dbReference type="Proteomes" id="UP000271241">
    <property type="component" value="Unassembled WGS sequence"/>
</dbReference>
<dbReference type="CDD" id="cd23165">
    <property type="entry name" value="Prefoldin_4"/>
    <property type="match status" value="1"/>
</dbReference>
<dbReference type="GO" id="GO:0016272">
    <property type="term" value="C:prefoldin complex"/>
    <property type="evidence" value="ECO:0007669"/>
    <property type="project" value="UniProtKB-UniRule"/>
</dbReference>
<dbReference type="GO" id="GO:0005737">
    <property type="term" value="C:cytoplasm"/>
    <property type="evidence" value="ECO:0007669"/>
    <property type="project" value="TreeGrafter"/>
</dbReference>
<dbReference type="GO" id="GO:0006457">
    <property type="term" value="P:protein folding"/>
    <property type="evidence" value="ECO:0007669"/>
    <property type="project" value="UniProtKB-UniRule"/>
</dbReference>
<keyword evidence="5" id="KW-0175">Coiled coil</keyword>
<evidence type="ECO:0000256" key="5">
    <source>
        <dbReference type="SAM" id="Coils"/>
    </source>
</evidence>
<gene>
    <name evidence="6" type="ORF">THASP1DRAFT_28488</name>
</gene>
<dbReference type="Gene3D" id="1.10.287.370">
    <property type="match status" value="1"/>
</dbReference>
<evidence type="ECO:0000256" key="4">
    <source>
        <dbReference type="PIRNR" id="PIRNR016477"/>
    </source>
</evidence>
<dbReference type="OrthoDB" id="10250441at2759"/>
<dbReference type="SUPFAM" id="SSF46579">
    <property type="entry name" value="Prefoldin"/>
    <property type="match status" value="1"/>
</dbReference>
<dbReference type="Pfam" id="PF01920">
    <property type="entry name" value="Prefoldin_2"/>
    <property type="match status" value="1"/>
</dbReference>
<accession>A0A4P9XU33</accession>
<dbReference type="InterPro" id="IPR016661">
    <property type="entry name" value="PFDN4"/>
</dbReference>
<organism evidence="6 7">
    <name type="scientific">Thamnocephalis sphaerospora</name>
    <dbReference type="NCBI Taxonomy" id="78915"/>
    <lineage>
        <taxon>Eukaryota</taxon>
        <taxon>Fungi</taxon>
        <taxon>Fungi incertae sedis</taxon>
        <taxon>Zoopagomycota</taxon>
        <taxon>Zoopagomycotina</taxon>
        <taxon>Zoopagomycetes</taxon>
        <taxon>Zoopagales</taxon>
        <taxon>Sigmoideomycetaceae</taxon>
        <taxon>Thamnocephalis</taxon>
    </lineage>
</organism>
<keyword evidence="2 4" id="KW-0143">Chaperone</keyword>
<protein>
    <recommendedName>
        <fullName evidence="4">Prefoldin subunit 4</fullName>
    </recommendedName>
</protein>
<dbReference type="STRING" id="78915.A0A4P9XU33"/>
<comment type="subunit">
    <text evidence="4">Heterohexamer of two PFD-alpha type and four PFD-beta type subunits.</text>
</comment>
<dbReference type="GO" id="GO:0051082">
    <property type="term" value="F:unfolded protein binding"/>
    <property type="evidence" value="ECO:0007669"/>
    <property type="project" value="InterPro"/>
</dbReference>
<name>A0A4P9XU33_9FUNG</name>
<evidence type="ECO:0000313" key="7">
    <source>
        <dbReference type="Proteomes" id="UP000271241"/>
    </source>
</evidence>
<sequence length="129" mass="15105">MRMLEKDEEADVEVKWEDQQRINEFSRLNNKVSDWEDQLSAKKQEKEYLEDLSGELELADEDEPVKYRLGEAFVAISLEDAQSRLEKEQDKLTEDIDALDTKMTEASERMAELKRLLYGKFGNAINLDK</sequence>
<dbReference type="PIRSF" id="PIRSF016477">
    <property type="entry name" value="Prefoldin_subunit_4"/>
    <property type="match status" value="1"/>
</dbReference>
<comment type="similarity">
    <text evidence="1 4">Belongs to the prefoldin subunit beta family.</text>
</comment>
<dbReference type="EMBL" id="KZ992493">
    <property type="protein sequence ID" value="RKP09718.1"/>
    <property type="molecule type" value="Genomic_DNA"/>
</dbReference>
<evidence type="ECO:0000256" key="3">
    <source>
        <dbReference type="ARBA" id="ARBA00024667"/>
    </source>
</evidence>
<proteinExistence type="inferred from homology"/>
<dbReference type="FunFam" id="1.10.287.370:FF:000005">
    <property type="entry name" value="Prefoldin subunit 4"/>
    <property type="match status" value="1"/>
</dbReference>
<dbReference type="PANTHER" id="PTHR21100:SF9">
    <property type="entry name" value="PREFOLDIN SUBUNIT 4"/>
    <property type="match status" value="1"/>
</dbReference>
<comment type="function">
    <text evidence="3 4">Binds specifically to cytosolic chaperonin (c-CPN) and transfers target proteins to it. Binds to nascent polypeptide chain and promotes folding in an environment in which there are many competing pathways for nonnative proteins.</text>
</comment>
<dbReference type="InterPro" id="IPR002777">
    <property type="entry name" value="PFD_beta-like"/>
</dbReference>
<dbReference type="AlphaFoldDB" id="A0A4P9XU33"/>
<feature type="coiled-coil region" evidence="5">
    <location>
        <begin position="25"/>
        <end position="116"/>
    </location>
</feature>
<evidence type="ECO:0000313" key="6">
    <source>
        <dbReference type="EMBL" id="RKP09718.1"/>
    </source>
</evidence>
<dbReference type="PANTHER" id="PTHR21100">
    <property type="entry name" value="PREFOLDIN SUBUNIT 4"/>
    <property type="match status" value="1"/>
</dbReference>
<dbReference type="InterPro" id="IPR009053">
    <property type="entry name" value="Prefoldin"/>
</dbReference>
<keyword evidence="7" id="KW-1185">Reference proteome</keyword>